<keyword evidence="3" id="KW-0862">Zinc</keyword>
<feature type="binding site" evidence="3">
    <location>
        <position position="603"/>
    </location>
    <ligand>
        <name>a divalent metal cation</name>
        <dbReference type="ChEBI" id="CHEBI:60240"/>
    </ligand>
</feature>
<dbReference type="PANTHER" id="PTHR10907">
    <property type="entry name" value="REGUCALCIN"/>
    <property type="match status" value="1"/>
</dbReference>
<feature type="region of interest" description="Disordered" evidence="4">
    <location>
        <begin position="223"/>
        <end position="245"/>
    </location>
</feature>
<feature type="binding site" evidence="3">
    <location>
        <position position="415"/>
    </location>
    <ligand>
        <name>a divalent metal cation</name>
        <dbReference type="ChEBI" id="CHEBI:60240"/>
    </ligand>
</feature>
<feature type="compositionally biased region" description="Low complexity" evidence="4">
    <location>
        <begin position="114"/>
        <end position="123"/>
    </location>
</feature>
<dbReference type="Pfam" id="PF08450">
    <property type="entry name" value="SGL"/>
    <property type="match status" value="1"/>
</dbReference>
<dbReference type="InterPro" id="IPR005511">
    <property type="entry name" value="SMP-30"/>
</dbReference>
<evidence type="ECO:0000313" key="6">
    <source>
        <dbReference type="EMBL" id="AAW76172.1"/>
    </source>
</evidence>
<protein>
    <submittedName>
        <fullName evidence="6">Regucalcin</fullName>
    </submittedName>
</protein>
<dbReference type="SUPFAM" id="SSF63829">
    <property type="entry name" value="Calcium-dependent phosphotriesterase"/>
    <property type="match status" value="1"/>
</dbReference>
<dbReference type="EMBL" id="AE013598">
    <property type="protein sequence ID" value="AAW76172.1"/>
    <property type="molecule type" value="Genomic_DNA"/>
</dbReference>
<evidence type="ECO:0000259" key="5">
    <source>
        <dbReference type="Pfam" id="PF08450"/>
    </source>
</evidence>
<feature type="binding site" evidence="3">
    <location>
        <position position="503"/>
    </location>
    <ligand>
        <name>substrate</name>
    </ligand>
</feature>
<dbReference type="PRINTS" id="PR01790">
    <property type="entry name" value="SMP30FAMILY"/>
</dbReference>
<gene>
    <name evidence="6" type="ordered locus">XOO2918</name>
</gene>
<dbReference type="STRING" id="291331.XOO2918"/>
<reference evidence="6 7" key="1">
    <citation type="journal article" date="2005" name="Nucleic Acids Res.">
        <title>The genome sequence of Xanthomonas oryzae pathovar oryzae KACC10331, the bacterial blight pathogen of rice.</title>
        <authorList>
            <person name="Lee B.M."/>
            <person name="Park Y.J."/>
            <person name="Park D.S."/>
            <person name="Kang H.W."/>
            <person name="Kim J.G."/>
            <person name="Song E.S."/>
            <person name="Park I.C."/>
            <person name="Yoon U.H."/>
            <person name="Hahn J.H."/>
            <person name="Koo B.S."/>
            <person name="Lee G.B."/>
            <person name="Kim H."/>
            <person name="Park H.S."/>
            <person name="Yoon K.O."/>
            <person name="Kim J.H."/>
            <person name="Jung C.H."/>
            <person name="Koh N.H."/>
            <person name="Seo J.S."/>
            <person name="Go S.J."/>
        </authorList>
    </citation>
    <scope>NUCLEOTIDE SEQUENCE [LARGE SCALE GENOMIC DNA]</scope>
    <source>
        <strain evidence="7">KACC10331 / KXO85</strain>
    </source>
</reference>
<feature type="binding site" evidence="3">
    <location>
        <position position="553"/>
    </location>
    <ligand>
        <name>a divalent metal cation</name>
        <dbReference type="ChEBI" id="CHEBI:60240"/>
    </ligand>
</feature>
<feature type="compositionally biased region" description="Basic and acidic residues" evidence="4">
    <location>
        <begin position="125"/>
        <end position="148"/>
    </location>
</feature>
<evidence type="ECO:0000256" key="1">
    <source>
        <dbReference type="ARBA" id="ARBA00008853"/>
    </source>
</evidence>
<keyword evidence="3" id="KW-0479">Metal-binding</keyword>
<organism evidence="6 7">
    <name type="scientific">Xanthomonas oryzae pv. oryzae (strain KACC10331 / KXO85)</name>
    <dbReference type="NCBI Taxonomy" id="291331"/>
    <lineage>
        <taxon>Bacteria</taxon>
        <taxon>Pseudomonadati</taxon>
        <taxon>Pseudomonadota</taxon>
        <taxon>Gammaproteobacteria</taxon>
        <taxon>Lysobacterales</taxon>
        <taxon>Lysobacteraceae</taxon>
        <taxon>Xanthomonas</taxon>
    </lineage>
</organism>
<feature type="region of interest" description="Disordered" evidence="4">
    <location>
        <begin position="92"/>
        <end position="193"/>
    </location>
</feature>
<dbReference type="InterPro" id="IPR011042">
    <property type="entry name" value="6-blade_b-propeller_TolB-like"/>
</dbReference>
<dbReference type="HOGENOM" id="CLU_395301_0_0_6"/>
<keyword evidence="7" id="KW-1185">Reference proteome</keyword>
<feature type="binding site" evidence="3">
    <location>
        <position position="505"/>
    </location>
    <ligand>
        <name>substrate</name>
    </ligand>
</feature>
<dbReference type="KEGG" id="xoo:XOO2918"/>
<feature type="active site" description="Proton donor/acceptor" evidence="2">
    <location>
        <position position="603"/>
    </location>
</feature>
<evidence type="ECO:0000313" key="7">
    <source>
        <dbReference type="Proteomes" id="UP000006735"/>
    </source>
</evidence>
<dbReference type="AlphaFoldDB" id="Q5GYP9"/>
<feature type="compositionally biased region" description="Basic residues" evidence="4">
    <location>
        <begin position="365"/>
        <end position="378"/>
    </location>
</feature>
<proteinExistence type="inferred from homology"/>
<dbReference type="GO" id="GO:0019853">
    <property type="term" value="P:L-ascorbic acid biosynthetic process"/>
    <property type="evidence" value="ECO:0007669"/>
    <property type="project" value="TreeGrafter"/>
</dbReference>
<evidence type="ECO:0000256" key="2">
    <source>
        <dbReference type="PIRSR" id="PIRSR605511-1"/>
    </source>
</evidence>
<sequence length="697" mass="79068">MHAPSCRPTRNCKDEDHPPHHLPRCAALVVPQGRNRRGHYRLGRAGYRRPRPFGGGRRTRTGRLCRRQGSGAHQRPVADHVPRRFLPWRRHPDERDRRYRPGVVGHQGQGAGRAGIRVAGRAGARPHEDLSLGRRRPPGRDHPADHRLPRAGFRHLQVQRHRRNEADRQRARGRRCGGQGGRNPRSLRQHHRLRHRLPRPRRRADGQGVAARTRAVQAAVRRRAGAGRTGRVLPAPGRQHLHSAGRRRAHVLAFRIQERAVCRRHRHGAAGPVACRRHHRMRQDRRDRRSLRCRLRAALPARPDRAGCMPARGLRLAQCGAAGTEHRHSLQRRRRPARLRHQQRRFSLRGWQHCRPAQTRARCGDRRRHAQARKRKPARLAQPGVAPQRWQHRRMVSTSEHTAVLAVDSRCTHGEGVLWCARREALYWVDISEKRLWRHHPASAQSRHWTLPDRPGCIGLMDDGRVLVALAKAIGIVDPDTIEEDVLPFEKLADVEADNPLTRSNDGRADRNGNFVFGTMDEHDTKAARGAMYQFSLTHGLRALPLPGVSIPNSICFSPDGRTLYYCDSARPQILCCDYDAQTAQTSNTRVFTTLDRDDAEPDGSIIDAEGHLWNAQWRAWRVVRYRPDGSVERIVQLPVKHPTCSAFGGAALDRLHVISSRLDHSAEELARTPEAGSLYWCDLPVAGLPESLVASA</sequence>
<dbReference type="Proteomes" id="UP000006735">
    <property type="component" value="Chromosome"/>
</dbReference>
<dbReference type="GO" id="GO:0004341">
    <property type="term" value="F:gluconolactonase activity"/>
    <property type="evidence" value="ECO:0007669"/>
    <property type="project" value="TreeGrafter"/>
</dbReference>
<feature type="region of interest" description="Disordered" evidence="4">
    <location>
        <begin position="1"/>
        <end position="21"/>
    </location>
</feature>
<feature type="compositionally biased region" description="Basic residues" evidence="4">
    <location>
        <begin position="45"/>
        <end position="66"/>
    </location>
</feature>
<evidence type="ECO:0000256" key="3">
    <source>
        <dbReference type="PIRSR" id="PIRSR605511-2"/>
    </source>
</evidence>
<evidence type="ECO:0000256" key="4">
    <source>
        <dbReference type="SAM" id="MobiDB-lite"/>
    </source>
</evidence>
<feature type="region of interest" description="Disordered" evidence="4">
    <location>
        <begin position="363"/>
        <end position="386"/>
    </location>
</feature>
<dbReference type="GO" id="GO:0005509">
    <property type="term" value="F:calcium ion binding"/>
    <property type="evidence" value="ECO:0007669"/>
    <property type="project" value="TreeGrafter"/>
</dbReference>
<comment type="cofactor">
    <cofactor evidence="3">
        <name>Zn(2+)</name>
        <dbReference type="ChEBI" id="CHEBI:29105"/>
    </cofactor>
    <text evidence="3">Binds 1 divalent metal cation per subunit.</text>
</comment>
<feature type="region of interest" description="Disordered" evidence="4">
    <location>
        <begin position="45"/>
        <end position="77"/>
    </location>
</feature>
<dbReference type="PANTHER" id="PTHR10907:SF47">
    <property type="entry name" value="REGUCALCIN"/>
    <property type="match status" value="1"/>
</dbReference>
<feature type="domain" description="SMP-30/Gluconolactonase/LRE-like region" evidence="5">
    <location>
        <begin position="414"/>
        <end position="661"/>
    </location>
</feature>
<dbReference type="Gene3D" id="2.120.10.30">
    <property type="entry name" value="TolB, C-terminal domain"/>
    <property type="match status" value="1"/>
</dbReference>
<name>Q5GYP9_XANOR</name>
<dbReference type="InterPro" id="IPR013658">
    <property type="entry name" value="SGL"/>
</dbReference>
<accession>Q5GYP9</accession>
<comment type="similarity">
    <text evidence="1">Belongs to the SMP-30/CGR1 family.</text>
</comment>